<dbReference type="AlphaFoldDB" id="A0A151ACI0"/>
<accession>A0A151ACI0</accession>
<protein>
    <submittedName>
        <fullName evidence="2">PRC-barrel domain protein</fullName>
    </submittedName>
</protein>
<feature type="domain" description="PRC-barrel" evidence="1">
    <location>
        <begin position="10"/>
        <end position="85"/>
    </location>
</feature>
<dbReference type="Pfam" id="PF05239">
    <property type="entry name" value="PRC"/>
    <property type="match status" value="1"/>
</dbReference>
<dbReference type="Proteomes" id="UP000075321">
    <property type="component" value="Unassembled WGS sequence"/>
</dbReference>
<dbReference type="Gene3D" id="2.30.30.240">
    <property type="entry name" value="PRC-barrel domain"/>
    <property type="match status" value="1"/>
</dbReference>
<dbReference type="RefSeq" id="WP_066382171.1">
    <property type="nucleotide sequence ID" value="NZ_LTAZ01000005.1"/>
</dbReference>
<proteinExistence type="predicted"/>
<comment type="caution">
    <text evidence="2">The sequence shown here is derived from an EMBL/GenBank/DDBJ whole genome shotgun (WGS) entry which is preliminary data.</text>
</comment>
<dbReference type="PATRIC" id="fig|1008153.3.peg.2104"/>
<evidence type="ECO:0000313" key="2">
    <source>
        <dbReference type="EMBL" id="KYH25398.1"/>
    </source>
</evidence>
<organism evidence="2 3">
    <name type="scientific">Halalkalicoccus paucihalophilus</name>
    <dbReference type="NCBI Taxonomy" id="1008153"/>
    <lineage>
        <taxon>Archaea</taxon>
        <taxon>Methanobacteriati</taxon>
        <taxon>Methanobacteriota</taxon>
        <taxon>Stenosarchaea group</taxon>
        <taxon>Halobacteria</taxon>
        <taxon>Halobacteriales</taxon>
        <taxon>Halococcaceae</taxon>
        <taxon>Halalkalicoccus</taxon>
    </lineage>
</organism>
<evidence type="ECO:0000313" key="3">
    <source>
        <dbReference type="Proteomes" id="UP000075321"/>
    </source>
</evidence>
<evidence type="ECO:0000259" key="1">
    <source>
        <dbReference type="Pfam" id="PF05239"/>
    </source>
</evidence>
<dbReference type="SUPFAM" id="SSF50346">
    <property type="entry name" value="PRC-barrel domain"/>
    <property type="match status" value="1"/>
</dbReference>
<sequence>MDQERTSQEITSLVGREVYSTNGVFVGEIEDIKLDLGTEIVTGLALREPNEELFGGQVRGTRGILIPYRWVRAVGDVVLVNDVVERLETPEEEGEEVVA</sequence>
<dbReference type="InterPro" id="IPR027275">
    <property type="entry name" value="PRC-brl_dom"/>
</dbReference>
<gene>
    <name evidence="2" type="ORF">HAPAU_20690</name>
</gene>
<dbReference type="InterPro" id="IPR011033">
    <property type="entry name" value="PRC_barrel-like_sf"/>
</dbReference>
<keyword evidence="3" id="KW-1185">Reference proteome</keyword>
<dbReference type="EMBL" id="LTAZ01000005">
    <property type="protein sequence ID" value="KYH25398.1"/>
    <property type="molecule type" value="Genomic_DNA"/>
</dbReference>
<reference evidence="2 3" key="1">
    <citation type="submission" date="2016-02" db="EMBL/GenBank/DDBJ databases">
        <title>Genome sequence of Halalkalicoccus paucihalophilus DSM 24557.</title>
        <authorList>
            <person name="Poehlein A."/>
            <person name="Daniel R."/>
        </authorList>
    </citation>
    <scope>NUCLEOTIDE SEQUENCE [LARGE SCALE GENOMIC DNA]</scope>
    <source>
        <strain evidence="2 3">DSM 24557</strain>
    </source>
</reference>
<dbReference type="PANTHER" id="PTHR38137">
    <property type="entry name" value="PRC-BARREL DOMAIN PROTEIN"/>
    <property type="match status" value="1"/>
</dbReference>
<dbReference type="PANTHER" id="PTHR38137:SF1">
    <property type="entry name" value="PRC-BARREL DOMAIN-CONTAINING PROTEIN"/>
    <property type="match status" value="1"/>
</dbReference>
<name>A0A151ACI0_9EURY</name>
<dbReference type="OrthoDB" id="68960at2157"/>